<evidence type="ECO:0000313" key="2">
    <source>
        <dbReference type="EMBL" id="CAB5144359.1"/>
    </source>
</evidence>
<feature type="domain" description="Thoeris anti-defense 2-like" evidence="1">
    <location>
        <begin position="77"/>
        <end position="153"/>
    </location>
</feature>
<dbReference type="InterPro" id="IPR021361">
    <property type="entry name" value="Tad2-like_dom"/>
</dbReference>
<organism evidence="2">
    <name type="scientific">uncultured Caudovirales phage</name>
    <dbReference type="NCBI Taxonomy" id="2100421"/>
    <lineage>
        <taxon>Viruses</taxon>
        <taxon>Duplodnaviria</taxon>
        <taxon>Heunggongvirae</taxon>
        <taxon>Uroviricota</taxon>
        <taxon>Caudoviricetes</taxon>
        <taxon>Peduoviridae</taxon>
        <taxon>Maltschvirus</taxon>
        <taxon>Maltschvirus maltsch</taxon>
    </lineage>
</organism>
<dbReference type="Pfam" id="PF11195">
    <property type="entry name" value="Tad2-like"/>
    <property type="match status" value="1"/>
</dbReference>
<gene>
    <name evidence="2" type="ORF">UFOVP147_7</name>
</gene>
<evidence type="ECO:0000259" key="1">
    <source>
        <dbReference type="Pfam" id="PF11195"/>
    </source>
</evidence>
<proteinExistence type="predicted"/>
<accession>A0A6J7W2Y3</accession>
<dbReference type="EMBL" id="LR798196">
    <property type="protein sequence ID" value="CAB5144359.1"/>
    <property type="molecule type" value="Genomic_DNA"/>
</dbReference>
<sequence>MKRYIGTKLIDAQPMTRSAYNEYRGWALPANEDGADDGYLVEYTDGGKPNDSRHAGYISWSPKEQFDNAYRETDGLTFGWAVEALKKGHRVAREGWNGKGMFVALVNGCRYQPDPDSDTVIIFRPHCELKNVDGSISTWAPSIGDALAEDWGLAA</sequence>
<reference evidence="2" key="1">
    <citation type="submission" date="2020-05" db="EMBL/GenBank/DDBJ databases">
        <authorList>
            <person name="Chiriac C."/>
            <person name="Salcher M."/>
            <person name="Ghai R."/>
            <person name="Kavagutti S V."/>
        </authorList>
    </citation>
    <scope>NUCLEOTIDE SEQUENCE</scope>
</reference>
<name>A0A6J7W2Y3_9CAUD</name>
<protein>
    <recommendedName>
        <fullName evidence="1">Thoeris anti-defense 2-like domain-containing protein</fullName>
    </recommendedName>
</protein>